<proteinExistence type="predicted"/>
<feature type="compositionally biased region" description="Basic residues" evidence="1">
    <location>
        <begin position="1"/>
        <end position="18"/>
    </location>
</feature>
<feature type="non-terminal residue" evidence="2">
    <location>
        <position position="1"/>
    </location>
</feature>
<comment type="caution">
    <text evidence="2">The sequence shown here is derived from an EMBL/GenBank/DDBJ whole genome shotgun (WGS) entry which is preliminary data.</text>
</comment>
<accession>A0A8K1D7S8</accession>
<dbReference type="EMBL" id="SWJQ01003630">
    <property type="protein sequence ID" value="TRZ05689.1"/>
    <property type="molecule type" value="Genomic_DNA"/>
</dbReference>
<protein>
    <submittedName>
        <fullName evidence="2">Uncharacterized protein</fullName>
    </submittedName>
</protein>
<evidence type="ECO:0000313" key="3">
    <source>
        <dbReference type="Proteomes" id="UP000796761"/>
    </source>
</evidence>
<keyword evidence="3" id="KW-1185">Reference proteome</keyword>
<evidence type="ECO:0000313" key="2">
    <source>
        <dbReference type="EMBL" id="TRZ05689.1"/>
    </source>
</evidence>
<evidence type="ECO:0000256" key="1">
    <source>
        <dbReference type="SAM" id="MobiDB-lite"/>
    </source>
</evidence>
<feature type="region of interest" description="Disordered" evidence="1">
    <location>
        <begin position="1"/>
        <end position="28"/>
    </location>
</feature>
<dbReference type="Proteomes" id="UP000796761">
    <property type="component" value="Unassembled WGS sequence"/>
</dbReference>
<gene>
    <name evidence="2" type="ORF">HGM15179_021418</name>
</gene>
<sequence>CLRRKRTGLRARTARRNARMPDKEKDAYQNRTQVCKTTKDAKITRLLGPLEPDETGLMAWSVAKGSFADNPGMSLFMTLPDKVSEYDCLQTVEKAYSSRPDLKDMPPEDPVGNHDSDLVPKFACGFSPKCIQKFFIRKTCQHGIRYVKMRPGSLRCHILLDKISSIQLVLGATIKEGNKAIGERPRRATRMVKGLEDKPYEEWLSVVV</sequence>
<organism evidence="2 3">
    <name type="scientific">Zosterops borbonicus</name>
    <dbReference type="NCBI Taxonomy" id="364589"/>
    <lineage>
        <taxon>Eukaryota</taxon>
        <taxon>Metazoa</taxon>
        <taxon>Chordata</taxon>
        <taxon>Craniata</taxon>
        <taxon>Vertebrata</taxon>
        <taxon>Euteleostomi</taxon>
        <taxon>Archelosauria</taxon>
        <taxon>Archosauria</taxon>
        <taxon>Dinosauria</taxon>
        <taxon>Saurischia</taxon>
        <taxon>Theropoda</taxon>
        <taxon>Coelurosauria</taxon>
        <taxon>Aves</taxon>
        <taxon>Neognathae</taxon>
        <taxon>Neoaves</taxon>
        <taxon>Telluraves</taxon>
        <taxon>Australaves</taxon>
        <taxon>Passeriformes</taxon>
        <taxon>Sylvioidea</taxon>
        <taxon>Zosteropidae</taxon>
        <taxon>Zosterops</taxon>
    </lineage>
</organism>
<name>A0A8K1D7S8_9PASS</name>
<reference evidence="2" key="1">
    <citation type="submission" date="2019-04" db="EMBL/GenBank/DDBJ databases">
        <title>Genome assembly of Zosterops borbonicus 15179.</title>
        <authorList>
            <person name="Leroy T."/>
            <person name="Anselmetti Y."/>
            <person name="Tilak M.-K."/>
            <person name="Nabholz B."/>
        </authorList>
    </citation>
    <scope>NUCLEOTIDE SEQUENCE</scope>
    <source>
        <strain evidence="2">HGM_15179</strain>
        <tissue evidence="2">Muscle</tissue>
    </source>
</reference>
<feature type="compositionally biased region" description="Basic and acidic residues" evidence="1">
    <location>
        <begin position="19"/>
        <end position="28"/>
    </location>
</feature>
<dbReference type="AlphaFoldDB" id="A0A8K1D7S8"/>